<comment type="caution">
    <text evidence="2">The sequence shown here is derived from an EMBL/GenBank/DDBJ whole genome shotgun (WGS) entry which is preliminary data.</text>
</comment>
<dbReference type="Gene3D" id="3.40.50.2000">
    <property type="entry name" value="Glycogen Phosphorylase B"/>
    <property type="match status" value="1"/>
</dbReference>
<protein>
    <submittedName>
        <fullName evidence="2">Methyltransferase domain-containing protein</fullName>
    </submittedName>
</protein>
<feature type="repeat" description="TPR" evidence="1">
    <location>
        <begin position="266"/>
        <end position="299"/>
    </location>
</feature>
<dbReference type="SUPFAM" id="SSF48452">
    <property type="entry name" value="TPR-like"/>
    <property type="match status" value="1"/>
</dbReference>
<proteinExistence type="predicted"/>
<keyword evidence="2" id="KW-0808">Transferase</keyword>
<dbReference type="PROSITE" id="PS50005">
    <property type="entry name" value="TPR"/>
    <property type="match status" value="2"/>
</dbReference>
<dbReference type="Gene3D" id="3.40.50.150">
    <property type="entry name" value="Vaccinia Virus protein VP39"/>
    <property type="match status" value="1"/>
</dbReference>
<dbReference type="Pfam" id="PF13432">
    <property type="entry name" value="TPR_16"/>
    <property type="match status" value="1"/>
</dbReference>
<reference evidence="2 3" key="1">
    <citation type="submission" date="2018-10" db="EMBL/GenBank/DDBJ databases">
        <title>Robbsia sp. DHC34, isolated from soil.</title>
        <authorList>
            <person name="Gao Z.-H."/>
            <person name="Qiu L.-H."/>
        </authorList>
    </citation>
    <scope>NUCLEOTIDE SEQUENCE [LARGE SCALE GENOMIC DNA]</scope>
    <source>
        <strain evidence="2 3">DHC34</strain>
    </source>
</reference>
<evidence type="ECO:0000313" key="2">
    <source>
        <dbReference type="EMBL" id="RKP58451.1"/>
    </source>
</evidence>
<dbReference type="InterPro" id="IPR011990">
    <property type="entry name" value="TPR-like_helical_dom_sf"/>
</dbReference>
<dbReference type="RefSeq" id="WP_121082028.1">
    <property type="nucleotide sequence ID" value="NZ_RBZU01000001.1"/>
</dbReference>
<dbReference type="InterPro" id="IPR019734">
    <property type="entry name" value="TPR_rpt"/>
</dbReference>
<keyword evidence="3" id="KW-1185">Reference proteome</keyword>
<dbReference type="AlphaFoldDB" id="A0A494Y6V6"/>
<dbReference type="Pfam" id="PF13489">
    <property type="entry name" value="Methyltransf_23"/>
    <property type="match status" value="1"/>
</dbReference>
<keyword evidence="2" id="KW-0489">Methyltransferase</keyword>
<dbReference type="GO" id="GO:0008168">
    <property type="term" value="F:methyltransferase activity"/>
    <property type="evidence" value="ECO:0007669"/>
    <property type="project" value="UniProtKB-KW"/>
</dbReference>
<dbReference type="SMART" id="SM00028">
    <property type="entry name" value="TPR"/>
    <property type="match status" value="3"/>
</dbReference>
<dbReference type="InterPro" id="IPR029063">
    <property type="entry name" value="SAM-dependent_MTases_sf"/>
</dbReference>
<dbReference type="PANTHER" id="PTHR44809:SF1">
    <property type="entry name" value="PROTEIN O-MANNOSYL-TRANSFERASE TMTC1"/>
    <property type="match status" value="1"/>
</dbReference>
<dbReference type="Pfam" id="PF14559">
    <property type="entry name" value="TPR_19"/>
    <property type="match status" value="1"/>
</dbReference>
<keyword evidence="1" id="KW-0802">TPR repeat</keyword>
<feature type="repeat" description="TPR" evidence="1">
    <location>
        <begin position="336"/>
        <end position="369"/>
    </location>
</feature>
<dbReference type="SUPFAM" id="SSF53756">
    <property type="entry name" value="UDP-Glycosyltransferase/glycogen phosphorylase"/>
    <property type="match status" value="1"/>
</dbReference>
<sequence>MANETSKQMLRRASDRRFGTRWIVGDGIDIGCGPDPLSKVSDFFPLMRTVRPWDLPDGDAMLMDGVADDSYDFVHSSHCLEHLVDPVTALANWIRICKPGGHVVITVPDEDLYEQGVWPSTFNQDHKWTFTILKPESWSPRSINVVQLLAHFQGEVEILKLEKLDSTFDYRQPRYDQTMYSLAESAIEFVLKKRPREAAFNVEATFAAAIDHHRHGRLVEARDAYVAILEADPIHVASLNNLALICDGESREMLLRRALDVQPDHVDALVNLGEHQRDAGRHAEASALLRRALVLAPHERRAIRALATSLEALGDFNAAIEVLDANRTRFEGAERADVLCALGKYCESANRTDDAIAYLDEALSIDPHHADAHIWRGRQYLKKGDFAQGANGIGWIWRGRYPEIGDQTGRFVDEAGHPIRQDGRTVVLSSDSGLGDTMQFVRYASELQALGARVVVECQPELVRLIANTPGVDEVVPFGQLRDAGDVRVPLHNLIGAFRSTPETVPNTVPYLFPVAAEADAWRARLEQHEGFRVGLCWAGSPLHQRNGSRSVPLDVIASLVGYPGMVCYSLQKGAAEPLPGAIDWTAEFEDFASTAAFVSQLDLVISVDSAVAHLAGGLGKPVWLLNRFDSCWRWMEERIDSPWYPTLTQFRQEKPGDWAPVVRSVAECFAIVAHERAQ</sequence>
<dbReference type="SUPFAM" id="SSF53335">
    <property type="entry name" value="S-adenosyl-L-methionine-dependent methyltransferases"/>
    <property type="match status" value="1"/>
</dbReference>
<evidence type="ECO:0000256" key="1">
    <source>
        <dbReference type="PROSITE-ProRule" id="PRU00339"/>
    </source>
</evidence>
<name>A0A494Y6V6_9BURK</name>
<dbReference type="PANTHER" id="PTHR44809">
    <property type="match status" value="1"/>
</dbReference>
<dbReference type="InterPro" id="IPR052943">
    <property type="entry name" value="TMTC_O-mannosyl-trnsfr"/>
</dbReference>
<dbReference type="EMBL" id="RBZU01000001">
    <property type="protein sequence ID" value="RKP58451.1"/>
    <property type="molecule type" value="Genomic_DNA"/>
</dbReference>
<evidence type="ECO:0000313" key="3">
    <source>
        <dbReference type="Proteomes" id="UP000270342"/>
    </source>
</evidence>
<gene>
    <name evidence="2" type="ORF">D7S86_00335</name>
</gene>
<dbReference type="GO" id="GO:0032259">
    <property type="term" value="P:methylation"/>
    <property type="evidence" value="ECO:0007669"/>
    <property type="project" value="UniProtKB-KW"/>
</dbReference>
<dbReference type="Gene3D" id="1.25.40.10">
    <property type="entry name" value="Tetratricopeptide repeat domain"/>
    <property type="match status" value="2"/>
</dbReference>
<dbReference type="Proteomes" id="UP000270342">
    <property type="component" value="Unassembled WGS sequence"/>
</dbReference>
<organism evidence="2 3">
    <name type="scientific">Pararobbsia silviterrae</name>
    <dbReference type="NCBI Taxonomy" id="1792498"/>
    <lineage>
        <taxon>Bacteria</taxon>
        <taxon>Pseudomonadati</taxon>
        <taxon>Pseudomonadota</taxon>
        <taxon>Betaproteobacteria</taxon>
        <taxon>Burkholderiales</taxon>
        <taxon>Burkholderiaceae</taxon>
        <taxon>Pararobbsia</taxon>
    </lineage>
</organism>
<dbReference type="OrthoDB" id="8886062at2"/>
<accession>A0A494Y6V6</accession>